<proteinExistence type="predicted"/>
<evidence type="ECO:0000313" key="1">
    <source>
        <dbReference type="EMBL" id="MDT0641597.1"/>
    </source>
</evidence>
<dbReference type="Proteomes" id="UP001262889">
    <property type="component" value="Unassembled WGS sequence"/>
</dbReference>
<organism evidence="1 2">
    <name type="scientific">Autumnicola tepida</name>
    <dbReference type="NCBI Taxonomy" id="3075595"/>
    <lineage>
        <taxon>Bacteria</taxon>
        <taxon>Pseudomonadati</taxon>
        <taxon>Bacteroidota</taxon>
        <taxon>Flavobacteriia</taxon>
        <taxon>Flavobacteriales</taxon>
        <taxon>Flavobacteriaceae</taxon>
        <taxon>Autumnicola</taxon>
    </lineage>
</organism>
<gene>
    <name evidence="1" type="ORF">RM553_02015</name>
</gene>
<dbReference type="EMBL" id="JAVRHQ010000001">
    <property type="protein sequence ID" value="MDT0641597.1"/>
    <property type="molecule type" value="Genomic_DNA"/>
</dbReference>
<evidence type="ECO:0000313" key="2">
    <source>
        <dbReference type="Proteomes" id="UP001262889"/>
    </source>
</evidence>
<name>A0ABU3C5I8_9FLAO</name>
<dbReference type="RefSeq" id="WP_311533305.1">
    <property type="nucleotide sequence ID" value="NZ_JAVRHQ010000001.1"/>
</dbReference>
<comment type="caution">
    <text evidence="1">The sequence shown here is derived from an EMBL/GenBank/DDBJ whole genome shotgun (WGS) entry which is preliminary data.</text>
</comment>
<accession>A0ABU3C5I8</accession>
<protein>
    <submittedName>
        <fullName evidence="1">Uncharacterized protein</fullName>
    </submittedName>
</protein>
<sequence length="305" mass="34936">MIEFHEDSNALQIHYYLSDKSHSMNAYTLNKAENELLKIIGEVSKILDIQVVTEAYALEEGGIKEIYKFVLKHKKQAKYIGAFLAGISATIISDVVGNSIKTDAELEMLKKEELRLSIEKLKRELEDSDPENTQANTLIIENLSIVLAETNKVKISKSNFYNTLLNEEKISKVSTQELDRNLEPIGQEKIVPRADFNKFIIEEAEIEDEFLEQVELEIVSPVLRRNRSKWKAIYNDNSFSFTMKDNYFQELVITRNLSFSNGTSIICDLETSQKLDMEGEIIPGAKRVYNVSAIIYKDGTRYDVE</sequence>
<reference evidence="1 2" key="1">
    <citation type="submission" date="2023-09" db="EMBL/GenBank/DDBJ databases">
        <authorList>
            <person name="Rey-Velasco X."/>
        </authorList>
    </citation>
    <scope>NUCLEOTIDE SEQUENCE [LARGE SCALE GENOMIC DNA]</scope>
    <source>
        <strain evidence="1 2">F363</strain>
    </source>
</reference>
<keyword evidence="2" id="KW-1185">Reference proteome</keyword>